<dbReference type="PANTHER" id="PTHR44591">
    <property type="entry name" value="STRESS RESPONSE REGULATOR PROTEIN 1"/>
    <property type="match status" value="1"/>
</dbReference>
<dbReference type="InterPro" id="IPR011006">
    <property type="entry name" value="CheY-like_superfamily"/>
</dbReference>
<accession>A0A4V6CY81</accession>
<keyword evidence="1 2" id="KW-0597">Phosphoprotein</keyword>
<reference evidence="4 5" key="1">
    <citation type="submission" date="2019-05" db="EMBL/GenBank/DDBJ databases">
        <title>Draft Genome of Bradyrhizobium elkanii strain SEMIA 938, Used in Commercial Inoculants for Lupinus spp. in Brazil.</title>
        <authorList>
            <person name="Hungria M."/>
            <person name="Delamuta J.R.M."/>
            <person name="Ribeiro R.A."/>
            <person name="Nogueira M.A."/>
        </authorList>
    </citation>
    <scope>NUCLEOTIDE SEQUENCE [LARGE SCALE GENOMIC DNA]</scope>
    <source>
        <strain evidence="4 5">Semia 938</strain>
    </source>
</reference>
<name>A0A4V6CY81_BRAEL</name>
<dbReference type="Proteomes" id="UP000305095">
    <property type="component" value="Unassembled WGS sequence"/>
</dbReference>
<evidence type="ECO:0000259" key="3">
    <source>
        <dbReference type="PROSITE" id="PS50110"/>
    </source>
</evidence>
<dbReference type="InterPro" id="IPR050595">
    <property type="entry name" value="Bact_response_regulator"/>
</dbReference>
<dbReference type="Gene3D" id="3.40.50.2300">
    <property type="match status" value="1"/>
</dbReference>
<dbReference type="SMART" id="SM00448">
    <property type="entry name" value="REC"/>
    <property type="match status" value="1"/>
</dbReference>
<comment type="caution">
    <text evidence="4">The sequence shown here is derived from an EMBL/GenBank/DDBJ whole genome shotgun (WGS) entry which is preliminary data.</text>
</comment>
<evidence type="ECO:0000256" key="2">
    <source>
        <dbReference type="PROSITE-ProRule" id="PRU00169"/>
    </source>
</evidence>
<proteinExistence type="predicted"/>
<dbReference type="InterPro" id="IPR001789">
    <property type="entry name" value="Sig_transdc_resp-reg_receiver"/>
</dbReference>
<dbReference type="EMBL" id="SZZP01000020">
    <property type="protein sequence ID" value="TKV77865.1"/>
    <property type="molecule type" value="Genomic_DNA"/>
</dbReference>
<dbReference type="AlphaFoldDB" id="A0A4V6CY81"/>
<evidence type="ECO:0000256" key="1">
    <source>
        <dbReference type="ARBA" id="ARBA00022553"/>
    </source>
</evidence>
<dbReference type="Pfam" id="PF00072">
    <property type="entry name" value="Response_reg"/>
    <property type="match status" value="1"/>
</dbReference>
<protein>
    <submittedName>
        <fullName evidence="4">Response regulator</fullName>
    </submittedName>
</protein>
<evidence type="ECO:0000313" key="4">
    <source>
        <dbReference type="EMBL" id="TKV77865.1"/>
    </source>
</evidence>
<dbReference type="PROSITE" id="PS50110">
    <property type="entry name" value="RESPONSE_REGULATORY"/>
    <property type="match status" value="1"/>
</dbReference>
<dbReference type="GO" id="GO:0000160">
    <property type="term" value="P:phosphorelay signal transduction system"/>
    <property type="evidence" value="ECO:0007669"/>
    <property type="project" value="InterPro"/>
</dbReference>
<dbReference type="SUPFAM" id="SSF52172">
    <property type="entry name" value="CheY-like"/>
    <property type="match status" value="1"/>
</dbReference>
<sequence length="144" mass="15040">MANASAVASPASGGPVLSTPLISVVDDDASVRAATENLLKSRGYVVQTFVSAEEFLRSPRLNETSCVITDVQMPVMSGLDLLAEMRTRGYGVPFIFITAFPNDRVRASALSAGAAGFLAKPFAGHTLIEYLDAALEENGSGGDT</sequence>
<evidence type="ECO:0000313" key="5">
    <source>
        <dbReference type="Proteomes" id="UP000305095"/>
    </source>
</evidence>
<feature type="domain" description="Response regulatory" evidence="3">
    <location>
        <begin position="21"/>
        <end position="135"/>
    </location>
</feature>
<gene>
    <name evidence="4" type="ORF">FDV58_28725</name>
</gene>
<feature type="modified residue" description="4-aspartylphosphate" evidence="2">
    <location>
        <position position="70"/>
    </location>
</feature>
<dbReference type="PANTHER" id="PTHR44591:SF25">
    <property type="entry name" value="CHEMOTAXIS TWO-COMPONENT RESPONSE REGULATOR"/>
    <property type="match status" value="1"/>
</dbReference>
<organism evidence="4 5">
    <name type="scientific">Bradyrhizobium elkanii</name>
    <dbReference type="NCBI Taxonomy" id="29448"/>
    <lineage>
        <taxon>Bacteria</taxon>
        <taxon>Pseudomonadati</taxon>
        <taxon>Pseudomonadota</taxon>
        <taxon>Alphaproteobacteria</taxon>
        <taxon>Hyphomicrobiales</taxon>
        <taxon>Nitrobacteraceae</taxon>
        <taxon>Bradyrhizobium</taxon>
    </lineage>
</organism>
<dbReference type="RefSeq" id="WP_137482118.1">
    <property type="nucleotide sequence ID" value="NZ_SZZP01000020.1"/>
</dbReference>